<comment type="caution">
    <text evidence="1">The sequence shown here is derived from an EMBL/GenBank/DDBJ whole genome shotgun (WGS) entry which is preliminary data.</text>
</comment>
<dbReference type="EMBL" id="JACSQY010000013">
    <property type="protein sequence ID" value="MBD7909457.1"/>
    <property type="molecule type" value="Genomic_DNA"/>
</dbReference>
<reference evidence="1 2" key="1">
    <citation type="submission" date="2020-08" db="EMBL/GenBank/DDBJ databases">
        <title>A Genomic Blueprint of the Chicken Gut Microbiome.</title>
        <authorList>
            <person name="Gilroy R."/>
            <person name="Ravi A."/>
            <person name="Getino M."/>
            <person name="Pursley I."/>
            <person name="Horton D.L."/>
            <person name="Alikhan N.-F."/>
            <person name="Baker D."/>
            <person name="Gharbi K."/>
            <person name="Hall N."/>
            <person name="Watson M."/>
            <person name="Adriaenssens E.M."/>
            <person name="Foster-Nyarko E."/>
            <person name="Jarju S."/>
            <person name="Secka A."/>
            <person name="Antonio M."/>
            <person name="Oren A."/>
            <person name="Chaudhuri R."/>
            <person name="La Ragione R.M."/>
            <person name="Hildebrand F."/>
            <person name="Pallen M.J."/>
        </authorList>
    </citation>
    <scope>NUCLEOTIDE SEQUENCE [LARGE SCALE GENOMIC DNA]</scope>
    <source>
        <strain evidence="1 2">Sa3CUA8</strain>
    </source>
</reference>
<accession>A0ABR8PMT3</accession>
<sequence length="123" mass="14598">MWVNENGMLRQTSDETRVKFRTSISQEILNQLKQLADQHGTFVNYLLEDGLKVVMQQETILFNKETRPKDRIQYKTTYDKQLLESVRALASDHKLYMNDVIEYGVQFIDVERAKAGQHRYRIE</sequence>
<dbReference type="Proteomes" id="UP000659496">
    <property type="component" value="Unassembled WGS sequence"/>
</dbReference>
<keyword evidence="1" id="KW-0489">Methyltransferase</keyword>
<proteinExistence type="predicted"/>
<dbReference type="GO" id="GO:0032259">
    <property type="term" value="P:methylation"/>
    <property type="evidence" value="ECO:0007669"/>
    <property type="project" value="UniProtKB-KW"/>
</dbReference>
<evidence type="ECO:0000313" key="1">
    <source>
        <dbReference type="EMBL" id="MBD7909457.1"/>
    </source>
</evidence>
<evidence type="ECO:0000313" key="2">
    <source>
        <dbReference type="Proteomes" id="UP000659496"/>
    </source>
</evidence>
<keyword evidence="1" id="KW-0808">Transferase</keyword>
<organism evidence="1 2">
    <name type="scientific">Sporosarcina gallistercoris</name>
    <dbReference type="NCBI Taxonomy" id="2762245"/>
    <lineage>
        <taxon>Bacteria</taxon>
        <taxon>Bacillati</taxon>
        <taxon>Bacillota</taxon>
        <taxon>Bacilli</taxon>
        <taxon>Bacillales</taxon>
        <taxon>Caryophanaceae</taxon>
        <taxon>Sporosarcina</taxon>
    </lineage>
</organism>
<keyword evidence="2" id="KW-1185">Reference proteome</keyword>
<dbReference type="RefSeq" id="WP_191691661.1">
    <property type="nucleotide sequence ID" value="NZ_JACSQY010000013.1"/>
</dbReference>
<name>A0ABR8PMT3_9BACL</name>
<gene>
    <name evidence="1" type="ORF">H9659_14055</name>
</gene>
<dbReference type="GO" id="GO:0008168">
    <property type="term" value="F:methyltransferase activity"/>
    <property type="evidence" value="ECO:0007669"/>
    <property type="project" value="UniProtKB-KW"/>
</dbReference>
<protein>
    <submittedName>
        <fullName evidence="1">rRNA methyltransferase</fullName>
    </submittedName>
</protein>